<evidence type="ECO:0000259" key="5">
    <source>
        <dbReference type="PROSITE" id="PS50048"/>
    </source>
</evidence>
<dbReference type="GO" id="GO:0008270">
    <property type="term" value="F:zinc ion binding"/>
    <property type="evidence" value="ECO:0007669"/>
    <property type="project" value="InterPro"/>
</dbReference>
<protein>
    <recommendedName>
        <fullName evidence="5">Zn(2)-C6 fungal-type domain-containing protein</fullName>
    </recommendedName>
</protein>
<evidence type="ECO:0000313" key="6">
    <source>
        <dbReference type="EMBL" id="KAE8151356.1"/>
    </source>
</evidence>
<dbReference type="GO" id="GO:0003677">
    <property type="term" value="F:DNA binding"/>
    <property type="evidence" value="ECO:0007669"/>
    <property type="project" value="UniProtKB-KW"/>
</dbReference>
<dbReference type="AlphaFoldDB" id="A0A5N6TY99"/>
<reference evidence="6 7" key="1">
    <citation type="submission" date="2019-04" db="EMBL/GenBank/DDBJ databases">
        <title>Friends and foes A comparative genomics study of 23 Aspergillus species from section Flavi.</title>
        <authorList>
            <consortium name="DOE Joint Genome Institute"/>
            <person name="Kjaerbolling I."/>
            <person name="Vesth T."/>
            <person name="Frisvad J.C."/>
            <person name="Nybo J.L."/>
            <person name="Theobald S."/>
            <person name="Kildgaard S."/>
            <person name="Isbrandt T."/>
            <person name="Kuo A."/>
            <person name="Sato A."/>
            <person name="Lyhne E.K."/>
            <person name="Kogle M.E."/>
            <person name="Wiebenga A."/>
            <person name="Kun R.S."/>
            <person name="Lubbers R.J."/>
            <person name="Makela M.R."/>
            <person name="Barry K."/>
            <person name="Chovatia M."/>
            <person name="Clum A."/>
            <person name="Daum C."/>
            <person name="Haridas S."/>
            <person name="He G."/>
            <person name="LaButti K."/>
            <person name="Lipzen A."/>
            <person name="Mondo S."/>
            <person name="Riley R."/>
            <person name="Salamov A."/>
            <person name="Simmons B.A."/>
            <person name="Magnuson J.K."/>
            <person name="Henrissat B."/>
            <person name="Mortensen U.H."/>
            <person name="Larsen T.O."/>
            <person name="Devries R.P."/>
            <person name="Grigoriev I.V."/>
            <person name="Machida M."/>
            <person name="Baker S.E."/>
            <person name="Andersen M.R."/>
        </authorList>
    </citation>
    <scope>NUCLEOTIDE SEQUENCE [LARGE SCALE GENOMIC DNA]</scope>
    <source>
        <strain evidence="6 7">IBT 18842</strain>
    </source>
</reference>
<sequence>MEILVDANNPPQTRTRGPKVPLACDPCRRRKSRCDGRRPVCAHCLNSGAACHYRTVLNLMDNPVIVGRLKGLENRVDKIEEQMSSSDTSQVTVSGFNNASKEPADTSADRIPEFHHAAGHKMLHYWSRLRVHLTIPGVDVLSFLKQAEDQETRFANFPHRKIADTVIPWLDATNCFQLWSRATTQMPVGVSILLRTLFSGVQIDRLRGSLYRSPNMAGDGVRLAELPVEGALLYAIASRSLRTPQSNEISHICFSIVLQNLWRVQMEPDDIAVPFLLVVAHMFLYMYAMPFHALRMLHMVDPAVSRMNDVGDETQIPPENAIFRQVFYILQSDILSEIDGSPSIDLPAPPPIQSFSRGPSPRAPDNGTRVCPPLTDDGYLAANLWLRSCLNRIFGQMYIAKRAYCRPHDVSSTISEIMVQLEHWYRSLPLDLQFRRDSRNVQPPLPHNPVRVKELSLRYYACVFILNRPVLYSVLYQDLEELASAPEEGNTETHRQPEPGVLTMCRDCIENAKLIVLTIFDCLHHLVRPNEENADTMCYPTWCDFQLLMGSYALLLSVQTAPTAPTLFEGNTEIGGILDMAETAMHSMRSLSPSYSSCLDMLLNVRQNYQVSTPLADARNT</sequence>
<dbReference type="PANTHER" id="PTHR47785">
    <property type="entry name" value="ZN(II)2CYS6 TRANSCRIPTION FACTOR (EUROFUNG)-RELATED-RELATED"/>
    <property type="match status" value="1"/>
</dbReference>
<dbReference type="Proteomes" id="UP000325780">
    <property type="component" value="Unassembled WGS sequence"/>
</dbReference>
<dbReference type="InterPro" id="IPR001138">
    <property type="entry name" value="Zn2Cys6_DnaBD"/>
</dbReference>
<dbReference type="PROSITE" id="PS00463">
    <property type="entry name" value="ZN2_CY6_FUNGAL_1"/>
    <property type="match status" value="1"/>
</dbReference>
<dbReference type="PROSITE" id="PS50048">
    <property type="entry name" value="ZN2_CY6_FUNGAL_2"/>
    <property type="match status" value="1"/>
</dbReference>
<name>A0A5N6TY99_ASPAV</name>
<dbReference type="SMART" id="SM00066">
    <property type="entry name" value="GAL4"/>
    <property type="match status" value="1"/>
</dbReference>
<dbReference type="CDD" id="cd12148">
    <property type="entry name" value="fungal_TF_MHR"/>
    <property type="match status" value="1"/>
</dbReference>
<dbReference type="OrthoDB" id="3364175at2759"/>
<keyword evidence="3" id="KW-0804">Transcription</keyword>
<dbReference type="CDD" id="cd00067">
    <property type="entry name" value="GAL4"/>
    <property type="match status" value="1"/>
</dbReference>
<dbReference type="GO" id="GO:0000981">
    <property type="term" value="F:DNA-binding transcription factor activity, RNA polymerase II-specific"/>
    <property type="evidence" value="ECO:0007669"/>
    <property type="project" value="InterPro"/>
</dbReference>
<dbReference type="SUPFAM" id="SSF57701">
    <property type="entry name" value="Zn2/Cys6 DNA-binding domain"/>
    <property type="match status" value="1"/>
</dbReference>
<gene>
    <name evidence="6" type="ORF">BDV25DRAFT_95835</name>
</gene>
<evidence type="ECO:0000256" key="1">
    <source>
        <dbReference type="ARBA" id="ARBA00023015"/>
    </source>
</evidence>
<dbReference type="Gene3D" id="4.10.240.10">
    <property type="entry name" value="Zn(2)-C6 fungal-type DNA-binding domain"/>
    <property type="match status" value="1"/>
</dbReference>
<dbReference type="InterPro" id="IPR036864">
    <property type="entry name" value="Zn2-C6_fun-type_DNA-bd_sf"/>
</dbReference>
<keyword evidence="4" id="KW-0539">Nucleus</keyword>
<evidence type="ECO:0000256" key="3">
    <source>
        <dbReference type="ARBA" id="ARBA00023163"/>
    </source>
</evidence>
<feature type="domain" description="Zn(2)-C6 fungal-type" evidence="5">
    <location>
        <begin position="23"/>
        <end position="53"/>
    </location>
</feature>
<dbReference type="EMBL" id="ML742073">
    <property type="protein sequence ID" value="KAE8151356.1"/>
    <property type="molecule type" value="Genomic_DNA"/>
</dbReference>
<keyword evidence="2" id="KW-0238">DNA-binding</keyword>
<keyword evidence="7" id="KW-1185">Reference proteome</keyword>
<dbReference type="InterPro" id="IPR053181">
    <property type="entry name" value="EcdB-like_regulator"/>
</dbReference>
<dbReference type="Pfam" id="PF00172">
    <property type="entry name" value="Zn_clus"/>
    <property type="match status" value="1"/>
</dbReference>
<organism evidence="6 7">
    <name type="scientific">Aspergillus avenaceus</name>
    <dbReference type="NCBI Taxonomy" id="36643"/>
    <lineage>
        <taxon>Eukaryota</taxon>
        <taxon>Fungi</taxon>
        <taxon>Dikarya</taxon>
        <taxon>Ascomycota</taxon>
        <taxon>Pezizomycotina</taxon>
        <taxon>Eurotiomycetes</taxon>
        <taxon>Eurotiomycetidae</taxon>
        <taxon>Eurotiales</taxon>
        <taxon>Aspergillaceae</taxon>
        <taxon>Aspergillus</taxon>
        <taxon>Aspergillus subgen. Circumdati</taxon>
    </lineage>
</organism>
<keyword evidence="1" id="KW-0805">Transcription regulation</keyword>
<evidence type="ECO:0000256" key="4">
    <source>
        <dbReference type="ARBA" id="ARBA00023242"/>
    </source>
</evidence>
<dbReference type="GO" id="GO:0009893">
    <property type="term" value="P:positive regulation of metabolic process"/>
    <property type="evidence" value="ECO:0007669"/>
    <property type="project" value="UniProtKB-ARBA"/>
</dbReference>
<proteinExistence type="predicted"/>
<accession>A0A5N6TY99</accession>
<evidence type="ECO:0000256" key="2">
    <source>
        <dbReference type="ARBA" id="ARBA00023125"/>
    </source>
</evidence>
<evidence type="ECO:0000313" key="7">
    <source>
        <dbReference type="Proteomes" id="UP000325780"/>
    </source>
</evidence>